<dbReference type="PROSITE" id="PS51257">
    <property type="entry name" value="PROKAR_LIPOPROTEIN"/>
    <property type="match status" value="1"/>
</dbReference>
<dbReference type="KEGG" id="nti:DNFV4_04640"/>
<evidence type="ECO:0000313" key="1">
    <source>
        <dbReference type="EMBL" id="CAI4034196.1"/>
    </source>
</evidence>
<reference evidence="1" key="1">
    <citation type="submission" date="2022-10" db="EMBL/GenBank/DDBJ databases">
        <authorList>
            <person name="Koch H."/>
        </authorList>
    </citation>
    <scope>NUCLEOTIDE SEQUENCE</scope>
    <source>
        <strain evidence="1">DNF</strain>
    </source>
</reference>
<protein>
    <submittedName>
        <fullName evidence="1">TPR_REGION domain-containing protein</fullName>
    </submittedName>
</protein>
<accession>A0AA86N3Z1</accession>
<proteinExistence type="predicted"/>
<dbReference type="Proteomes" id="UP001179121">
    <property type="component" value="Chromosome"/>
</dbReference>
<sequence length="240" mass="26219">MRAALAQVGLVLVLAGCADLPTFSDLNRLPGFSRSLVKMETHYDPTILGYRTKGEDVSGSPALRSVTGKKIQTEQELDRLIAASEQAVIGSGTKYTAYGLVGLYAPINLVDTLVAVLPNVPLYFASSTLNEAHQTALEAAYLSGREHFDRGEFREALADWDSAKAAASNLHFYSDVDYWRGRALEASGKSSEAFIAYRTFLSYSESTRPPYFKQQVTSDMTWAEVASDIKKRLHGVPAAP</sequence>
<name>A0AA86N3Z1_9BACT</name>
<organism evidence="1 2">
    <name type="scientific">Nitrospira tepida</name>
    <dbReference type="NCBI Taxonomy" id="2973512"/>
    <lineage>
        <taxon>Bacteria</taxon>
        <taxon>Pseudomonadati</taxon>
        <taxon>Nitrospirota</taxon>
        <taxon>Nitrospiria</taxon>
        <taxon>Nitrospirales</taxon>
        <taxon>Nitrospiraceae</taxon>
        <taxon>Nitrospira</taxon>
    </lineage>
</organism>
<dbReference type="Gene3D" id="1.25.40.10">
    <property type="entry name" value="Tetratricopeptide repeat domain"/>
    <property type="match status" value="1"/>
</dbReference>
<evidence type="ECO:0000313" key="2">
    <source>
        <dbReference type="Proteomes" id="UP001179121"/>
    </source>
</evidence>
<keyword evidence="2" id="KW-1185">Reference proteome</keyword>
<gene>
    <name evidence="1" type="ORF">DNFV4_04640</name>
</gene>
<dbReference type="InterPro" id="IPR011990">
    <property type="entry name" value="TPR-like_helical_dom_sf"/>
</dbReference>
<dbReference type="AlphaFoldDB" id="A0AA86N3Z1"/>
<dbReference type="EMBL" id="OX365700">
    <property type="protein sequence ID" value="CAI4034196.1"/>
    <property type="molecule type" value="Genomic_DNA"/>
</dbReference>
<dbReference type="SUPFAM" id="SSF48452">
    <property type="entry name" value="TPR-like"/>
    <property type="match status" value="1"/>
</dbReference>